<name>A0A8X6YJ41_9ARAC</name>
<dbReference type="Proteomes" id="UP000886998">
    <property type="component" value="Unassembled WGS sequence"/>
</dbReference>
<dbReference type="AlphaFoldDB" id="A0A8X6YJ41"/>
<evidence type="ECO:0000313" key="2">
    <source>
        <dbReference type="Proteomes" id="UP000886998"/>
    </source>
</evidence>
<reference evidence="1" key="1">
    <citation type="submission" date="2020-08" db="EMBL/GenBank/DDBJ databases">
        <title>Multicomponent nature underlies the extraordinary mechanical properties of spider dragline silk.</title>
        <authorList>
            <person name="Kono N."/>
            <person name="Nakamura H."/>
            <person name="Mori M."/>
            <person name="Yoshida Y."/>
            <person name="Ohtoshi R."/>
            <person name="Malay A.D."/>
            <person name="Moran D.A.P."/>
            <person name="Tomita M."/>
            <person name="Numata K."/>
            <person name="Arakawa K."/>
        </authorList>
    </citation>
    <scope>NUCLEOTIDE SEQUENCE</scope>
</reference>
<sequence length="80" mass="8788">MSLFPCAKANTIPQLLRRSTFILTYPSNPTGHPEMHSGVSLVGLFNSFGIDTNPSTDVTMQNTNNAHAVKWKSLQLKNLS</sequence>
<comment type="caution">
    <text evidence="1">The sequence shown here is derived from an EMBL/GenBank/DDBJ whole genome shotgun (WGS) entry which is preliminary data.</text>
</comment>
<evidence type="ECO:0000313" key="1">
    <source>
        <dbReference type="EMBL" id="GFY73283.1"/>
    </source>
</evidence>
<accession>A0A8X6YJ41</accession>
<keyword evidence="2" id="KW-1185">Reference proteome</keyword>
<protein>
    <submittedName>
        <fullName evidence="1">Uncharacterized protein</fullName>
    </submittedName>
</protein>
<dbReference type="EMBL" id="BMAV01019965">
    <property type="protein sequence ID" value="GFY73283.1"/>
    <property type="molecule type" value="Genomic_DNA"/>
</dbReference>
<proteinExistence type="predicted"/>
<gene>
    <name evidence="1" type="ORF">TNIN_351001</name>
</gene>
<organism evidence="1 2">
    <name type="scientific">Trichonephila inaurata madagascariensis</name>
    <dbReference type="NCBI Taxonomy" id="2747483"/>
    <lineage>
        <taxon>Eukaryota</taxon>
        <taxon>Metazoa</taxon>
        <taxon>Ecdysozoa</taxon>
        <taxon>Arthropoda</taxon>
        <taxon>Chelicerata</taxon>
        <taxon>Arachnida</taxon>
        <taxon>Araneae</taxon>
        <taxon>Araneomorphae</taxon>
        <taxon>Entelegynae</taxon>
        <taxon>Araneoidea</taxon>
        <taxon>Nephilidae</taxon>
        <taxon>Trichonephila</taxon>
        <taxon>Trichonephila inaurata</taxon>
    </lineage>
</organism>